<sequence>MESLTKSFDEKEWVVRVSRTLDEELDEEMNISVSIFNVPKPLLNSNPHSYVPQQLAIGPYNDYTPQHCEMERRTRYQRYLDLNCDTLAWIMALDACFLLEFLRVFAIREEGKKIAHNAILRDIVMLENQIPIFLLRQALEFQFSSLDLADELLVSMLIGFCDQISPFKGTIDGLTNAQLLLIKCAHLLDILYHTIVPKFQELSVTPNIDTTEIDDEEEQDDVEQLKGSGEIRRSFKKSGNVQKVFGTIRKAFSCLNKVQSLEQPIDNILSKAAFERPLLMEEIVIPSVTELSKAGVKFSPTYTGIFSIKFDVITTTFYLPMVTLDVNSEIMFRNLVAYEVCSASGPLIFTRYTELMNGIVDTDEDVKILRQNGIIVNHLKSDKGVTKLWNGMSRSIRLTKVDFLDKTIGEVNKYYNGSYPSKIPANTRNPTSDFTKNAPKPPSKSNLSIPKTLPKTSPDSRDLLDLNPSIVLEMLYCYGNDWQKALEFFIWAENEPGFQHTTETYNRVIDILGKFFEFNTAWSLIERMGTKSPDSKPDRATFRVMFKRYVSAHLVKEAIDTFRRMEEFDLKDEVSFSNLIDALCEYKHVIEAEELCFGKNKDFDEVKYYKLDTKIYNIILRGWFKIGWWKKCREFWEEMDKRGVQKDLHSYSIYMDILCKSGKPWKAVMLYKEMKRKRIKLDVVAYNTVIRAIGISDGADVSIKLYREMIELGYEPNVVTYNTIIKLLCDYGRNSEAYNMLNEMFRKGCKPDVKTYHCFFKCLQKPQEILDLFDRMLKAGVQPSMDTYVLLMRKFGRWGFLRPVFLVWNKMEELGVSPDEFAYNALIDVLVQKGMLDMARKYDAEMLAKGLSAKPRVELGTKLITRSFAGPREHGSFYAPGWLTCKVPLGCVDQTVSQLEGSTLPDYITLEEELEEDTEVPVSIFYVPKPLMISDPDCYRPQQVAIGPYHHWRSELYDMERYKLASARRTQKQLQNLKFQQLVDRLTIFEHRIRACYHKYLDFNGETLAWMMAMDTCFLLEFLQTYASKEGRVLTRVSSRMSHLVDIAGRKSAHNAILRDIVMLENQIPLFLLRKTLELQLSSLEVADNILSSTLIGFCKELMPFKMMEDLPNVKVDDCVHLLDFLYHVMVPTLEEQREVTEIDEEVETVRETEESCSGKSYYIKKFLLLPCKILSKMNKAPVNLIKRIMFSRLFKVALKLPWSVISNLPGLRLITMPIEYLCFSEDKEHGKQEDPITANSNIDEPPLVEEITIPSVVELSKAGVQFFPTKEGILSIKFDEQLVAIYLPTISLDVNTEIVLRNLVAYEACNASGPLVFTRYTELMNGIIDTEEDAKLLREKGIILNRLKSDEEVANMWNGMTKSVRLTKVPFLDKVIEDVNQYYNGKWKVKIAKFMELYVFNSWQFLTLMAAALLLLLMTFQAFCSIYTCSHILHFKRTH</sequence>
<feature type="repeat" description="PPR" evidence="2">
    <location>
        <begin position="647"/>
        <end position="681"/>
    </location>
</feature>
<feature type="compositionally biased region" description="Polar residues" evidence="3">
    <location>
        <begin position="443"/>
        <end position="457"/>
    </location>
</feature>
<evidence type="ECO:0000256" key="3">
    <source>
        <dbReference type="SAM" id="MobiDB-lite"/>
    </source>
</evidence>
<dbReference type="Pfam" id="PF01535">
    <property type="entry name" value="PPR"/>
    <property type="match status" value="3"/>
</dbReference>
<evidence type="ECO:0000256" key="1">
    <source>
        <dbReference type="ARBA" id="ARBA00022737"/>
    </source>
</evidence>
<keyword evidence="6" id="KW-1185">Reference proteome</keyword>
<keyword evidence="4" id="KW-0812">Transmembrane</keyword>
<dbReference type="InterPro" id="IPR002885">
    <property type="entry name" value="PPR_rpt"/>
</dbReference>
<evidence type="ECO:0000256" key="4">
    <source>
        <dbReference type="SAM" id="Phobius"/>
    </source>
</evidence>
<reference evidence="5" key="1">
    <citation type="submission" date="2023-03" db="EMBL/GenBank/DDBJ databases">
        <authorList>
            <person name="Julca I."/>
        </authorList>
    </citation>
    <scope>NUCLEOTIDE SEQUENCE</scope>
</reference>
<dbReference type="InterPro" id="IPR011990">
    <property type="entry name" value="TPR-like_helical_dom_sf"/>
</dbReference>
<keyword evidence="1" id="KW-0677">Repeat</keyword>
<feature type="repeat" description="PPR" evidence="2">
    <location>
        <begin position="784"/>
        <end position="818"/>
    </location>
</feature>
<dbReference type="PANTHER" id="PTHR31549">
    <property type="entry name" value="PROTEIN, PUTATIVE (DUF247)-RELATED-RELATED"/>
    <property type="match status" value="1"/>
</dbReference>
<protein>
    <submittedName>
        <fullName evidence="5">OLC1v1014624C1</fullName>
    </submittedName>
</protein>
<dbReference type="EMBL" id="OX459124">
    <property type="protein sequence ID" value="CAI9113919.1"/>
    <property type="molecule type" value="Genomic_DNA"/>
</dbReference>
<organism evidence="5 6">
    <name type="scientific">Oldenlandia corymbosa var. corymbosa</name>
    <dbReference type="NCBI Taxonomy" id="529605"/>
    <lineage>
        <taxon>Eukaryota</taxon>
        <taxon>Viridiplantae</taxon>
        <taxon>Streptophyta</taxon>
        <taxon>Embryophyta</taxon>
        <taxon>Tracheophyta</taxon>
        <taxon>Spermatophyta</taxon>
        <taxon>Magnoliopsida</taxon>
        <taxon>eudicotyledons</taxon>
        <taxon>Gunneridae</taxon>
        <taxon>Pentapetalae</taxon>
        <taxon>asterids</taxon>
        <taxon>lamiids</taxon>
        <taxon>Gentianales</taxon>
        <taxon>Rubiaceae</taxon>
        <taxon>Rubioideae</taxon>
        <taxon>Spermacoceae</taxon>
        <taxon>Hedyotis-Oldenlandia complex</taxon>
        <taxon>Oldenlandia</taxon>
    </lineage>
</organism>
<feature type="transmembrane region" description="Helical" evidence="4">
    <location>
        <begin position="1404"/>
        <end position="1430"/>
    </location>
</feature>
<keyword evidence="4" id="KW-1133">Transmembrane helix</keyword>
<dbReference type="PROSITE" id="PS51375">
    <property type="entry name" value="PPR"/>
    <property type="match status" value="6"/>
</dbReference>
<accession>A0AAV1E140</accession>
<feature type="compositionally biased region" description="Polar residues" evidence="3">
    <location>
        <begin position="424"/>
        <end position="435"/>
    </location>
</feature>
<proteinExistence type="predicted"/>
<keyword evidence="4" id="KW-0472">Membrane</keyword>
<feature type="repeat" description="PPR" evidence="2">
    <location>
        <begin position="682"/>
        <end position="716"/>
    </location>
</feature>
<dbReference type="Gene3D" id="1.25.40.10">
    <property type="entry name" value="Tetratricopeptide repeat domain"/>
    <property type="match status" value="4"/>
</dbReference>
<evidence type="ECO:0000256" key="2">
    <source>
        <dbReference type="PROSITE-ProRule" id="PRU00708"/>
    </source>
</evidence>
<dbReference type="Pfam" id="PF13041">
    <property type="entry name" value="PPR_2"/>
    <property type="match status" value="2"/>
</dbReference>
<evidence type="ECO:0000313" key="6">
    <source>
        <dbReference type="Proteomes" id="UP001161247"/>
    </source>
</evidence>
<dbReference type="Proteomes" id="UP001161247">
    <property type="component" value="Chromosome 7"/>
</dbReference>
<feature type="repeat" description="PPR" evidence="2">
    <location>
        <begin position="717"/>
        <end position="751"/>
    </location>
</feature>
<dbReference type="PANTHER" id="PTHR31549:SF277">
    <property type="entry name" value="OS08G0167400 PROTEIN"/>
    <property type="match status" value="1"/>
</dbReference>
<dbReference type="Pfam" id="PF03140">
    <property type="entry name" value="DUF247"/>
    <property type="match status" value="2"/>
</dbReference>
<feature type="repeat" description="PPR" evidence="2">
    <location>
        <begin position="819"/>
        <end position="853"/>
    </location>
</feature>
<dbReference type="InterPro" id="IPR004158">
    <property type="entry name" value="DUF247_pln"/>
</dbReference>
<feature type="repeat" description="PPR" evidence="2">
    <location>
        <begin position="612"/>
        <end position="646"/>
    </location>
</feature>
<evidence type="ECO:0000313" key="5">
    <source>
        <dbReference type="EMBL" id="CAI9113919.1"/>
    </source>
</evidence>
<name>A0AAV1E140_OLDCO</name>
<gene>
    <name evidence="5" type="ORF">OLC1_LOCUS20824</name>
</gene>
<feature type="region of interest" description="Disordered" evidence="3">
    <location>
        <begin position="422"/>
        <end position="460"/>
    </location>
</feature>
<dbReference type="NCBIfam" id="TIGR00756">
    <property type="entry name" value="PPR"/>
    <property type="match status" value="3"/>
</dbReference>